<evidence type="ECO:0000256" key="9">
    <source>
        <dbReference type="SAM" id="MobiDB-lite"/>
    </source>
</evidence>
<feature type="compositionally biased region" description="Polar residues" evidence="9">
    <location>
        <begin position="89"/>
        <end position="111"/>
    </location>
</feature>
<dbReference type="Ensembl" id="ENSNFUT00015000305.1">
    <property type="protein sequence ID" value="ENSNFUP00015000254.1"/>
    <property type="gene ID" value="ENSNFUG00015000220.1"/>
</dbReference>
<evidence type="ECO:0000256" key="10">
    <source>
        <dbReference type="SAM" id="SignalP"/>
    </source>
</evidence>
<dbReference type="OMA" id="DYLWYIW"/>
<dbReference type="PANTHER" id="PTHR10656">
    <property type="entry name" value="CELL FATE DETERMINING PROTEIN MAB21-RELATED"/>
    <property type="match status" value="1"/>
</dbReference>
<sequence>MMQETMLRVFVVALGLLLCPRDNPTVEDWDEVRGSQKHEETLQSGEEKLDSPTKRAGVKMTESDKTGLQGDELWSRSDQHAVDEDKRSNVTQQGHDQKLPNKNASNQSGESLQEKVDIKPKTEENGKDIQTNSSLKEAGSLQGHRNPEDGGSGSEELESHLPHIEEAEVSAQWEKDDLWFVWNTFSIISVIRFFSKYLRKNSQTNQEERFPSGCRAAEAPLPDADTLHHFYKSCVQLSAEKTWRDGEFLEGFVNDLLGAMRTICENSSSMVMEDFHVVSASDIIVPLSPPEPFGLQRRLWDYHASDRTVDHLQVCGRIKLVEEKKIQNGCHCQSSAAADGDDTVCLLHCSSEKVETKPVDVCDGLLCSKSTPYLSKSKVSRWFQSNIKQAWAQISHKYEFELHIRYMDAPGALVIRFRSGRKIRFNVNPVIKFNSEAHFFITPGCSGELDTLWTLSLTNYEDRLLEHLSKRLPENSCHNQTLGIAYFLHKRQSALSGSSALTDSHFKTAFMHLLLTKKVSEWRPDFVACRLRDLLDFMEKSLEKKLLAHILIGNPLAKVIELPVEITKAKPVNVFQPLVEHNCFYINSLMHFQEMLRNAHMLIHDCVAQRTNRAKSEMFQSPC</sequence>
<keyword evidence="10" id="KW-0732">Signal</keyword>
<reference evidence="11" key="2">
    <citation type="submission" date="2020-03" db="EMBL/GenBank/DDBJ databases">
        <title>Intra-Species Differences in Population Size shape Life History and Genome Evolution.</title>
        <authorList>
            <person name="Willemsen D."/>
            <person name="Cui R."/>
            <person name="Valenzano D.R."/>
        </authorList>
    </citation>
    <scope>NUCLEOTIDE SEQUENCE</scope>
    <source>
        <strain evidence="11">GRZ</strain>
        <tissue evidence="11">Whole</tissue>
    </source>
</reference>
<evidence type="ECO:0000256" key="3">
    <source>
        <dbReference type="ARBA" id="ARBA00004494"/>
    </source>
</evidence>
<evidence type="ECO:0000256" key="6">
    <source>
        <dbReference type="ARBA" id="ARBA00023054"/>
    </source>
</evidence>
<feature type="compositionally biased region" description="Basic and acidic residues" evidence="9">
    <location>
        <begin position="112"/>
        <end position="127"/>
    </location>
</feature>
<dbReference type="SMART" id="SM01265">
    <property type="entry name" value="Mab-21"/>
    <property type="match status" value="1"/>
</dbReference>
<evidence type="ECO:0000313" key="11">
    <source>
        <dbReference type="EMBL" id="KAF7216389.1"/>
    </source>
</evidence>
<evidence type="ECO:0000256" key="1">
    <source>
        <dbReference type="ARBA" id="ARBA00003856"/>
    </source>
</evidence>
<dbReference type="Proteomes" id="UP000822369">
    <property type="component" value="Chromosome 8"/>
</dbReference>
<evidence type="ECO:0000256" key="7">
    <source>
        <dbReference type="ARBA" id="ARBA00023180"/>
    </source>
</evidence>
<feature type="compositionally biased region" description="Basic and acidic residues" evidence="9">
    <location>
        <begin position="31"/>
        <end position="53"/>
    </location>
</feature>
<dbReference type="GO" id="GO:0005886">
    <property type="term" value="C:plasma membrane"/>
    <property type="evidence" value="ECO:0007669"/>
    <property type="project" value="UniProtKB-SubCell"/>
</dbReference>
<reference evidence="12" key="3">
    <citation type="submission" date="2025-05" db="UniProtKB">
        <authorList>
            <consortium name="Ensembl"/>
        </authorList>
    </citation>
    <scope>IDENTIFICATION</scope>
</reference>
<dbReference type="InterPro" id="IPR026250">
    <property type="entry name" value="ITPRIP-like"/>
</dbReference>
<feature type="compositionally biased region" description="Basic and acidic residues" evidence="9">
    <location>
        <begin position="73"/>
        <end position="88"/>
    </location>
</feature>
<keyword evidence="5" id="KW-0472">Membrane</keyword>
<evidence type="ECO:0000256" key="4">
    <source>
        <dbReference type="ARBA" id="ARBA00019443"/>
    </source>
</evidence>
<keyword evidence="13" id="KW-1185">Reference proteome</keyword>
<feature type="region of interest" description="Disordered" evidence="9">
    <location>
        <begin position="30"/>
        <end position="158"/>
    </location>
</feature>
<keyword evidence="5" id="KW-1003">Cell membrane</keyword>
<keyword evidence="6" id="KW-0175">Coiled coil</keyword>
<dbReference type="Proteomes" id="UP000694548">
    <property type="component" value="Chromosome sgr02"/>
</dbReference>
<keyword evidence="8" id="KW-0539">Nucleus</keyword>
<evidence type="ECO:0000313" key="12">
    <source>
        <dbReference type="Ensembl" id="ENSNFUP00015000254.1"/>
    </source>
</evidence>
<name>A0A8C6KBK6_NOTFU</name>
<evidence type="ECO:0000313" key="13">
    <source>
        <dbReference type="Proteomes" id="UP000694548"/>
    </source>
</evidence>
<dbReference type="GeneTree" id="ENSGT01050000244827"/>
<evidence type="ECO:0000256" key="2">
    <source>
        <dbReference type="ARBA" id="ARBA00004251"/>
    </source>
</evidence>
<feature type="chain" id="PRO_5044681179" description="Inositol 1,4,5-trisphosphate receptor-interacting protein" evidence="10">
    <location>
        <begin position="22"/>
        <end position="623"/>
    </location>
</feature>
<reference evidence="12" key="1">
    <citation type="submission" date="2014-08" db="EMBL/GenBank/DDBJ databases">
        <authorList>
            <person name="Senf B."/>
            <person name="Petzold A."/>
            <person name="Downie B.R."/>
            <person name="Koch P."/>
            <person name="Platzer M."/>
        </authorList>
    </citation>
    <scope>NUCLEOTIDE SEQUENCE [LARGE SCALE GENOMIC DNA]</scope>
    <source>
        <strain evidence="12">GRZ</strain>
    </source>
</reference>
<evidence type="ECO:0000256" key="8">
    <source>
        <dbReference type="ARBA" id="ARBA00023242"/>
    </source>
</evidence>
<comment type="function">
    <text evidence="1">Enhances Ca(2+)-mediated inhibition of inositol 1,4,5-triphosphate receptor (ITPR) Ca(2+) release.</text>
</comment>
<evidence type="ECO:0000256" key="5">
    <source>
        <dbReference type="ARBA" id="ARBA00022475"/>
    </source>
</evidence>
<keyword evidence="7" id="KW-0325">Glycoprotein</keyword>
<keyword evidence="11" id="KW-0675">Receptor</keyword>
<organism evidence="12 13">
    <name type="scientific">Nothobranchius furzeri</name>
    <name type="common">Turquoise killifish</name>
    <dbReference type="NCBI Taxonomy" id="105023"/>
    <lineage>
        <taxon>Eukaryota</taxon>
        <taxon>Metazoa</taxon>
        <taxon>Chordata</taxon>
        <taxon>Craniata</taxon>
        <taxon>Vertebrata</taxon>
        <taxon>Euteleostomi</taxon>
        <taxon>Actinopterygii</taxon>
        <taxon>Neopterygii</taxon>
        <taxon>Teleostei</taxon>
        <taxon>Neoteleostei</taxon>
        <taxon>Acanthomorphata</taxon>
        <taxon>Ovalentaria</taxon>
        <taxon>Atherinomorphae</taxon>
        <taxon>Cyprinodontiformes</taxon>
        <taxon>Nothobranchiidae</taxon>
        <taxon>Nothobranchius</taxon>
    </lineage>
</organism>
<dbReference type="PANTHER" id="PTHR10656:SF8">
    <property type="entry name" value="INOSITOL 1,4,5-TRISPHOSPHATE RECEPTOR-INTERACTING PROTEIN"/>
    <property type="match status" value="1"/>
</dbReference>
<dbReference type="GO" id="GO:0005640">
    <property type="term" value="C:nuclear outer membrane"/>
    <property type="evidence" value="ECO:0007669"/>
    <property type="project" value="UniProtKB-SubCell"/>
</dbReference>
<dbReference type="InterPro" id="IPR024810">
    <property type="entry name" value="MAB21L/cGLR"/>
</dbReference>
<feature type="signal peptide" evidence="10">
    <location>
        <begin position="1"/>
        <end position="21"/>
    </location>
</feature>
<comment type="subcellular location">
    <subcellularLocation>
        <location evidence="2">Cell membrane</location>
        <topology evidence="2">Single-pass type I membrane protein</topology>
    </subcellularLocation>
    <subcellularLocation>
        <location evidence="3">Nucleus outer membrane</location>
        <topology evidence="3">Single-pass type I membrane protein</topology>
    </subcellularLocation>
</comment>
<dbReference type="KEGG" id="nfu:107392675"/>
<protein>
    <recommendedName>
        <fullName evidence="4">Inositol 1,4,5-trisphosphate receptor-interacting protein</fullName>
    </recommendedName>
</protein>
<dbReference type="AlphaFoldDB" id="A0A8C6KBK6"/>
<dbReference type="Gene3D" id="1.10.1410.40">
    <property type="match status" value="1"/>
</dbReference>
<gene>
    <name evidence="12" type="primary">ITPRIP</name>
    <name evidence="11" type="ORF">G4P62_001517</name>
</gene>
<proteinExistence type="predicted"/>
<dbReference type="PRINTS" id="PR02107">
    <property type="entry name" value="INOS145TPRIP"/>
</dbReference>
<dbReference type="EMBL" id="JAAVVJ010000008">
    <property type="protein sequence ID" value="KAF7216389.1"/>
    <property type="molecule type" value="Genomic_DNA"/>
</dbReference>
<accession>A0A8C6KBK6</accession>